<evidence type="ECO:0000259" key="3">
    <source>
        <dbReference type="Pfam" id="PF02719"/>
    </source>
</evidence>
<dbReference type="InterPro" id="IPR051203">
    <property type="entry name" value="Polysaccharide_Synthase-Rel"/>
</dbReference>
<keyword evidence="2" id="KW-0812">Transmembrane</keyword>
<evidence type="ECO:0000313" key="4">
    <source>
        <dbReference type="EMBL" id="KKN04183.1"/>
    </source>
</evidence>
<dbReference type="Gene3D" id="3.40.50.720">
    <property type="entry name" value="NAD(P)-binding Rossmann-like Domain"/>
    <property type="match status" value="2"/>
</dbReference>
<dbReference type="Pfam" id="PF02719">
    <property type="entry name" value="Polysacc_synt_2"/>
    <property type="match status" value="1"/>
</dbReference>
<comment type="caution">
    <text evidence="4">The sequence shown here is derived from an EMBL/GenBank/DDBJ whole genome shotgun (WGS) entry which is preliminary data.</text>
</comment>
<feature type="domain" description="Polysaccharide biosynthesis protein CapD-like" evidence="3">
    <location>
        <begin position="305"/>
        <end position="586"/>
    </location>
</feature>
<feature type="transmembrane region" description="Helical" evidence="2">
    <location>
        <begin position="55"/>
        <end position="76"/>
    </location>
</feature>
<dbReference type="SUPFAM" id="SSF51735">
    <property type="entry name" value="NAD(P)-binding Rossmann-fold domains"/>
    <property type="match status" value="2"/>
</dbReference>
<evidence type="ECO:0000256" key="1">
    <source>
        <dbReference type="ARBA" id="ARBA00007430"/>
    </source>
</evidence>
<dbReference type="InterPro" id="IPR036291">
    <property type="entry name" value="NAD(P)-bd_dom_sf"/>
</dbReference>
<name>A0A0F9QFW4_9ZZZZ</name>
<dbReference type="InterPro" id="IPR003869">
    <property type="entry name" value="Polysac_CapD-like"/>
</dbReference>
<proteinExistence type="inferred from homology"/>
<protein>
    <recommendedName>
        <fullName evidence="3">Polysaccharide biosynthesis protein CapD-like domain-containing protein</fullName>
    </recommendedName>
</protein>
<keyword evidence="2" id="KW-1133">Transmembrane helix</keyword>
<sequence length="638" mass="71643">MSIIKKLLEFTLKRTVFRRRLIFFISDSIIISFAIYASLWMRYNGVLPPESTQPILYYILLALIIKLSFLVIFNLYDFSWQFVSMEDLVKLFKALSVGTLFFGMALFFLRVYEPFIVFPFPRSTLLIDYIISLFLIGSLRISKRLVLEGIKSPFRSKEEKVKVLIYGAGGAGEQITRDMQRNKNSNYLPIGFVDDNPAKQGVAIHGIRVLGKGEEIQKICKNNRVDEILIALPSAHSKQIKKIVEEIRESNLIKEIKILPGVTDLINGNVTLSDIHEIELDDLLGRSPVKIDFGAIKDFIQGKKVLITGAGGSIGSELARSILQFNPKTLIVLDNDETEISQLVNNLGLSTKEIIPVIGDIKDKSRMASVFGKFLPQIVIHSAAYKHVPVLELYPEEAVKTNIEGTKILAELSLNHNIEEFVFISTDKAINPTSVMGATKRVGEKLLKLLNQKNKTKFVSVRFGNVLGSRGSVIPLFKEQIKKGGPVTVTHSEMKRYFMSTSEAVILVLEASAVGQGGEVFVLDMGEPIKILDLAKEMIRLSGYEPDVDIPIVFSQIRPGEKLFEEILSAEEGVESTNYEKILRAKSANERSFEVLMEKINLLIKMSSRNNKDGIIKLLKEIVPTYNPSKIKSPFNHF</sequence>
<accession>A0A0F9QFW4</accession>
<dbReference type="Pfam" id="PF13727">
    <property type="entry name" value="CoA_binding_3"/>
    <property type="match status" value="1"/>
</dbReference>
<reference evidence="4" key="1">
    <citation type="journal article" date="2015" name="Nature">
        <title>Complex archaea that bridge the gap between prokaryotes and eukaryotes.</title>
        <authorList>
            <person name="Spang A."/>
            <person name="Saw J.H."/>
            <person name="Jorgensen S.L."/>
            <person name="Zaremba-Niedzwiedzka K."/>
            <person name="Martijn J."/>
            <person name="Lind A.E."/>
            <person name="van Eijk R."/>
            <person name="Schleper C."/>
            <person name="Guy L."/>
            <person name="Ettema T.J."/>
        </authorList>
    </citation>
    <scope>NUCLEOTIDE SEQUENCE</scope>
</reference>
<dbReference type="EMBL" id="LAZR01004948">
    <property type="protein sequence ID" value="KKN04183.1"/>
    <property type="molecule type" value="Genomic_DNA"/>
</dbReference>
<feature type="transmembrane region" description="Helical" evidence="2">
    <location>
        <begin position="88"/>
        <end position="109"/>
    </location>
</feature>
<keyword evidence="2" id="KW-0472">Membrane</keyword>
<dbReference type="PANTHER" id="PTHR43318:SF1">
    <property type="entry name" value="POLYSACCHARIDE BIOSYNTHESIS PROTEIN EPSC-RELATED"/>
    <property type="match status" value="1"/>
</dbReference>
<dbReference type="CDD" id="cd05237">
    <property type="entry name" value="UDP_invert_4-6DH_SDR_e"/>
    <property type="match status" value="1"/>
</dbReference>
<dbReference type="AlphaFoldDB" id="A0A0F9QFW4"/>
<gene>
    <name evidence="4" type="ORF">LCGC14_1100040</name>
</gene>
<feature type="transmembrane region" description="Helical" evidence="2">
    <location>
        <begin position="21"/>
        <end position="43"/>
    </location>
</feature>
<comment type="similarity">
    <text evidence="1">Belongs to the polysaccharide synthase family.</text>
</comment>
<evidence type="ECO:0000256" key="2">
    <source>
        <dbReference type="SAM" id="Phobius"/>
    </source>
</evidence>
<organism evidence="4">
    <name type="scientific">marine sediment metagenome</name>
    <dbReference type="NCBI Taxonomy" id="412755"/>
    <lineage>
        <taxon>unclassified sequences</taxon>
        <taxon>metagenomes</taxon>
        <taxon>ecological metagenomes</taxon>
    </lineage>
</organism>
<dbReference type="PANTHER" id="PTHR43318">
    <property type="entry name" value="UDP-N-ACETYLGLUCOSAMINE 4,6-DEHYDRATASE"/>
    <property type="match status" value="1"/>
</dbReference>